<dbReference type="EMBL" id="JAAALK010002131">
    <property type="protein sequence ID" value="KAG8036292.1"/>
    <property type="molecule type" value="Genomic_DNA"/>
</dbReference>
<reference evidence="2" key="1">
    <citation type="journal article" date="2021" name="bioRxiv">
        <title>Whole Genome Assembly and Annotation of Northern Wild Rice, Zizania palustris L., Supports a Whole Genome Duplication in the Zizania Genus.</title>
        <authorList>
            <person name="Haas M."/>
            <person name="Kono T."/>
            <person name="Macchietto M."/>
            <person name="Millas R."/>
            <person name="McGilp L."/>
            <person name="Shao M."/>
            <person name="Duquette J."/>
            <person name="Hirsch C.N."/>
            <person name="Kimball J."/>
        </authorList>
    </citation>
    <scope>NUCLEOTIDE SEQUENCE</scope>
    <source>
        <tissue evidence="2">Fresh leaf tissue</tissue>
    </source>
</reference>
<accession>A0A8J5QXK2</accession>
<dbReference type="GO" id="GO:0005634">
    <property type="term" value="C:nucleus"/>
    <property type="evidence" value="ECO:0007669"/>
    <property type="project" value="TreeGrafter"/>
</dbReference>
<sequence length="398" mass="44645">MGRVIESLAWVRAYVYNVLQYLLFGWRRTWRRLAGWRRTRIKLRQSYPPKLSANISLAHSLSKALAPTHPILFLLVSPSSANLSTHSCDHRAFLLISPRLVPVSLDVANVGPCFRDQYHSFVPGSTMPWLPLPYPSPSTVGDTRTSGEQNAVDGMVDGFGLGKLEEVVGSAAGHSVEMEDMYAGMLRRLEKLAREVEKSNLRVLKQDLTGAPGHRHPRRGHRRNRRHSPSLGPTSVGPDRRRFSPSPMTPKNPAAYSRHRSPSISPRRRHWYRHVPLPPLYPFQPSPRALSHRTPSPWLAAARPESGTKPSASPVPRACRTGPVPSDLRRTAMIKTRPGLIWAVHSVKGVPRPNSRWISLKRPRPATDRGIWIGRSRSDRPTRTVRGSMVDLAHRGPT</sequence>
<dbReference type="PANTHER" id="PTHR31728:SF5">
    <property type="entry name" value="OS07G0540200 PROTEIN"/>
    <property type="match status" value="1"/>
</dbReference>
<organism evidence="2 3">
    <name type="scientific">Zizania palustris</name>
    <name type="common">Northern wild rice</name>
    <dbReference type="NCBI Taxonomy" id="103762"/>
    <lineage>
        <taxon>Eukaryota</taxon>
        <taxon>Viridiplantae</taxon>
        <taxon>Streptophyta</taxon>
        <taxon>Embryophyta</taxon>
        <taxon>Tracheophyta</taxon>
        <taxon>Spermatophyta</taxon>
        <taxon>Magnoliopsida</taxon>
        <taxon>Liliopsida</taxon>
        <taxon>Poales</taxon>
        <taxon>Poaceae</taxon>
        <taxon>BOP clade</taxon>
        <taxon>Oryzoideae</taxon>
        <taxon>Oryzeae</taxon>
        <taxon>Zizaniinae</taxon>
        <taxon>Zizania</taxon>
    </lineage>
</organism>
<dbReference type="GO" id="GO:0031593">
    <property type="term" value="F:polyubiquitin modification-dependent protein binding"/>
    <property type="evidence" value="ECO:0007669"/>
    <property type="project" value="TreeGrafter"/>
</dbReference>
<dbReference type="Proteomes" id="UP000729402">
    <property type="component" value="Unassembled WGS sequence"/>
</dbReference>
<feature type="compositionally biased region" description="Basic residues" evidence="1">
    <location>
        <begin position="213"/>
        <end position="228"/>
    </location>
</feature>
<gene>
    <name evidence="2" type="ORF">GUJ93_ZPchr0182g2746</name>
</gene>
<evidence type="ECO:0000313" key="3">
    <source>
        <dbReference type="Proteomes" id="UP000729402"/>
    </source>
</evidence>
<dbReference type="OrthoDB" id="6358435at2759"/>
<proteinExistence type="predicted"/>
<evidence type="ECO:0000313" key="2">
    <source>
        <dbReference type="EMBL" id="KAG8036292.1"/>
    </source>
</evidence>
<protein>
    <submittedName>
        <fullName evidence="2">Uncharacterized protein</fullName>
    </submittedName>
</protein>
<feature type="region of interest" description="Disordered" evidence="1">
    <location>
        <begin position="203"/>
        <end position="267"/>
    </location>
</feature>
<reference evidence="2" key="2">
    <citation type="submission" date="2021-02" db="EMBL/GenBank/DDBJ databases">
        <authorList>
            <person name="Kimball J.A."/>
            <person name="Haas M.W."/>
            <person name="Macchietto M."/>
            <person name="Kono T."/>
            <person name="Duquette J."/>
            <person name="Shao M."/>
        </authorList>
    </citation>
    <scope>NUCLEOTIDE SEQUENCE</scope>
    <source>
        <tissue evidence="2">Fresh leaf tissue</tissue>
    </source>
</reference>
<dbReference type="AlphaFoldDB" id="A0A8J5QXK2"/>
<dbReference type="InterPro" id="IPR023238">
    <property type="entry name" value="FAM175"/>
</dbReference>
<keyword evidence="3" id="KW-1185">Reference proteome</keyword>
<feature type="region of interest" description="Disordered" evidence="1">
    <location>
        <begin position="299"/>
        <end position="325"/>
    </location>
</feature>
<name>A0A8J5QXK2_ZIZPA</name>
<evidence type="ECO:0000256" key="1">
    <source>
        <dbReference type="SAM" id="MobiDB-lite"/>
    </source>
</evidence>
<feature type="compositionally biased region" description="Basic residues" evidence="1">
    <location>
        <begin position="257"/>
        <end position="267"/>
    </location>
</feature>
<comment type="caution">
    <text evidence="2">The sequence shown here is derived from an EMBL/GenBank/DDBJ whole genome shotgun (WGS) entry which is preliminary data.</text>
</comment>
<dbReference type="PANTHER" id="PTHR31728">
    <property type="entry name" value="ABRAXAS FAMILY MEMBER"/>
    <property type="match status" value="1"/>
</dbReference>